<reference evidence="2 3" key="1">
    <citation type="submission" date="2024-04" db="EMBL/GenBank/DDBJ databases">
        <title>Tritrichomonas musculus Genome.</title>
        <authorList>
            <person name="Alves-Ferreira E."/>
            <person name="Grigg M."/>
            <person name="Lorenzi H."/>
            <person name="Galac M."/>
        </authorList>
    </citation>
    <scope>NUCLEOTIDE SEQUENCE [LARGE SCALE GENOMIC DNA]</scope>
    <source>
        <strain evidence="2 3">EAF2021</strain>
    </source>
</reference>
<dbReference type="Gene3D" id="1.10.10.10">
    <property type="entry name" value="Winged helix-like DNA-binding domain superfamily/Winged helix DNA-binding domain"/>
    <property type="match status" value="1"/>
</dbReference>
<evidence type="ECO:0000259" key="1">
    <source>
        <dbReference type="Pfam" id="PF10416"/>
    </source>
</evidence>
<evidence type="ECO:0000313" key="2">
    <source>
        <dbReference type="EMBL" id="KAK8899397.1"/>
    </source>
</evidence>
<gene>
    <name evidence="2" type="ORF">M9Y10_001713</name>
</gene>
<organism evidence="2 3">
    <name type="scientific">Tritrichomonas musculus</name>
    <dbReference type="NCBI Taxonomy" id="1915356"/>
    <lineage>
        <taxon>Eukaryota</taxon>
        <taxon>Metamonada</taxon>
        <taxon>Parabasalia</taxon>
        <taxon>Tritrichomonadida</taxon>
        <taxon>Tritrichomonadidae</taxon>
        <taxon>Tritrichomonas</taxon>
    </lineage>
</organism>
<protein>
    <recommendedName>
        <fullName evidence="1">Initiator binding domain-containing protein</fullName>
    </recommendedName>
</protein>
<keyword evidence="3" id="KW-1185">Reference proteome</keyword>
<dbReference type="Proteomes" id="UP001470230">
    <property type="component" value="Unassembled WGS sequence"/>
</dbReference>
<name>A0ABR2L850_9EUKA</name>
<evidence type="ECO:0000313" key="3">
    <source>
        <dbReference type="Proteomes" id="UP001470230"/>
    </source>
</evidence>
<feature type="domain" description="Initiator binding" evidence="1">
    <location>
        <begin position="277"/>
        <end position="379"/>
    </location>
</feature>
<dbReference type="InterPro" id="IPR036388">
    <property type="entry name" value="WH-like_DNA-bd_sf"/>
</dbReference>
<dbReference type="InterPro" id="IPR018845">
    <property type="entry name" value="Initiator-bd"/>
</dbReference>
<dbReference type="Pfam" id="PF10416">
    <property type="entry name" value="IBD"/>
    <property type="match status" value="1"/>
</dbReference>
<accession>A0ABR2L850</accession>
<sequence>MNFTDPDEQIDMILRGNSLGIEDSSSFKMDFLEQPQLPIDPTSPILNMSHNTINGIGSSNGPTDSFLTDDYLVNFHSFPCIVTSPKTLDEFNNNNINNNPIMSDNIDGPFAINMQPTILPNMQYPSSQQPTSDNLHSNNTLNIANLNNLSGLNLANLNLNALNSLNINLNNITSENNDTSAAAGPATSELKSYVIPDVSAVSKTPSNAQILFLMKNMAKLAGSMGNNSNSKSKTEPLPSVPKIVSNDETEFESICADKALTFNPKKLGFIPSKFWEDKEMTFGELVTNFFRRKSNSNNRFYHKLFNALKISEDDPFYSEYVGVEWANPKVIKVDKKKFARLLGIKSIDGSLFHHQGNFPSHGFVELTTQNVADYFPNKKIENVDFDNVRLLVHQAGVFIQGCTEEVINDCKWINVRKGPQYYH</sequence>
<proteinExistence type="predicted"/>
<dbReference type="EMBL" id="JAPFFF010000001">
    <property type="protein sequence ID" value="KAK8899397.1"/>
    <property type="molecule type" value="Genomic_DNA"/>
</dbReference>
<comment type="caution">
    <text evidence="2">The sequence shown here is derived from an EMBL/GenBank/DDBJ whole genome shotgun (WGS) entry which is preliminary data.</text>
</comment>